<comment type="cofactor">
    <cofactor evidence="1">
        <name>FAD</name>
        <dbReference type="ChEBI" id="CHEBI:57692"/>
    </cofactor>
</comment>
<keyword evidence="5" id="KW-0819">tRNA processing</keyword>
<feature type="domain" description="tRNA uridine 5-carboxymethylaminomethyl modification enzyme C-terminal subdomain" evidence="10">
    <location>
        <begin position="215"/>
        <end position="286"/>
    </location>
</feature>
<dbReference type="Proteomes" id="UP000019140">
    <property type="component" value="Unassembled WGS sequence"/>
</dbReference>
<evidence type="ECO:0000313" key="11">
    <source>
        <dbReference type="EMBL" id="ETW98100.1"/>
    </source>
</evidence>
<keyword evidence="4" id="KW-0285">Flavoprotein</keyword>
<dbReference type="FunFam" id="3.50.50.60:FF:000094">
    <property type="entry name" value="tRNA uridine 5-carboxymethylaminomethyl modification enzyme MnmG"/>
    <property type="match status" value="1"/>
</dbReference>
<name>W4LK58_9BACT</name>
<proteinExistence type="inferred from homology"/>
<gene>
    <name evidence="11" type="ORF">ETSY2_43315</name>
</gene>
<dbReference type="InterPro" id="IPR044920">
    <property type="entry name" value="MnmG_C_subdom_sf"/>
</dbReference>
<keyword evidence="12" id="KW-1185">Reference proteome</keyword>
<dbReference type="HOGENOM" id="CLU_870173_0_0_7"/>
<protein>
    <recommendedName>
        <fullName evidence="10">tRNA uridine 5-carboxymethylaminomethyl modification enzyme C-terminal subdomain domain-containing protein</fullName>
    </recommendedName>
</protein>
<dbReference type="GO" id="GO:0050660">
    <property type="term" value="F:flavin adenine dinucleotide binding"/>
    <property type="evidence" value="ECO:0007669"/>
    <property type="project" value="InterPro"/>
</dbReference>
<dbReference type="InterPro" id="IPR047001">
    <property type="entry name" value="MnmG_C_subdom"/>
</dbReference>
<evidence type="ECO:0000256" key="7">
    <source>
        <dbReference type="ARBA" id="ARBA00023027"/>
    </source>
</evidence>
<accession>W4LK58</accession>
<dbReference type="EMBL" id="AZHX01001979">
    <property type="protein sequence ID" value="ETW98100.1"/>
    <property type="molecule type" value="Genomic_DNA"/>
</dbReference>
<feature type="region of interest" description="Disordered" evidence="9">
    <location>
        <begin position="297"/>
        <end position="319"/>
    </location>
</feature>
<dbReference type="InterPro" id="IPR049312">
    <property type="entry name" value="GIDA_C_N"/>
</dbReference>
<evidence type="ECO:0000313" key="12">
    <source>
        <dbReference type="Proteomes" id="UP000019140"/>
    </source>
</evidence>
<dbReference type="Pfam" id="PF21680">
    <property type="entry name" value="GIDA_C_1st"/>
    <property type="match status" value="1"/>
</dbReference>
<dbReference type="InterPro" id="IPR002218">
    <property type="entry name" value="MnmG-rel"/>
</dbReference>
<evidence type="ECO:0000256" key="6">
    <source>
        <dbReference type="ARBA" id="ARBA00022827"/>
    </source>
</evidence>
<dbReference type="InterPro" id="IPR036188">
    <property type="entry name" value="FAD/NAD-bd_sf"/>
</dbReference>
<dbReference type="Gene3D" id="1.10.150.570">
    <property type="entry name" value="GidA associated domain, C-terminal subdomain"/>
    <property type="match status" value="1"/>
</dbReference>
<evidence type="ECO:0000256" key="5">
    <source>
        <dbReference type="ARBA" id="ARBA00022694"/>
    </source>
</evidence>
<sequence>LEEAEIIRPGYAVEYDFVPPTELKPTLETKRVRGLFHAGQINGTTGYEEAAAQGLICGMNAALQVQGRPPVTIKRSEGYIGVLIDDLVTLGTQEPYRMFTSRSEYRLILRQDNADLRLRDKGYAAGLVSEDVYRQFTGKRQQIEAEIGRLLSIRVTPGEGVNTILRDRGTHALTQPALASELLKRPQLSYADVVQMLREAPILSDAVIEQVEIHLKYEGYIRRQLEQVARVEQYEDMPLPTPFDYWPIAGLSHEIREKLTQLQPATLGQAGRIAGVTPAAVAILMVYFQKHRVRREQDSLSQSQSQAPTGQSASGPVSG</sequence>
<dbReference type="PANTHER" id="PTHR11806">
    <property type="entry name" value="GLUCOSE INHIBITED DIVISION PROTEIN A"/>
    <property type="match status" value="1"/>
</dbReference>
<dbReference type="Pfam" id="PF01134">
    <property type="entry name" value="GIDA"/>
    <property type="match status" value="1"/>
</dbReference>
<dbReference type="AlphaFoldDB" id="W4LK58"/>
<evidence type="ECO:0000256" key="8">
    <source>
        <dbReference type="ARBA" id="ARBA00025948"/>
    </source>
</evidence>
<dbReference type="InterPro" id="IPR040131">
    <property type="entry name" value="MnmG_N"/>
</dbReference>
<evidence type="ECO:0000256" key="4">
    <source>
        <dbReference type="ARBA" id="ARBA00022630"/>
    </source>
</evidence>
<keyword evidence="6" id="KW-0274">FAD</keyword>
<feature type="non-terminal residue" evidence="11">
    <location>
        <position position="1"/>
    </location>
</feature>
<dbReference type="InterPro" id="IPR026904">
    <property type="entry name" value="MnmG_C"/>
</dbReference>
<dbReference type="FunFam" id="1.10.10.1800:FF:000001">
    <property type="entry name" value="tRNA uridine 5-carboxymethylaminomethyl modification enzyme MnmG"/>
    <property type="match status" value="1"/>
</dbReference>
<evidence type="ECO:0000259" key="10">
    <source>
        <dbReference type="SMART" id="SM01228"/>
    </source>
</evidence>
<dbReference type="PATRIC" id="fig|1429439.4.peg.7244"/>
<reference evidence="11 12" key="1">
    <citation type="journal article" date="2014" name="Nature">
        <title>An environmental bacterial taxon with a large and distinct metabolic repertoire.</title>
        <authorList>
            <person name="Wilson M.C."/>
            <person name="Mori T."/>
            <person name="Ruckert C."/>
            <person name="Uria A.R."/>
            <person name="Helf M.J."/>
            <person name="Takada K."/>
            <person name="Gernert C."/>
            <person name="Steffens U.A."/>
            <person name="Heycke N."/>
            <person name="Schmitt S."/>
            <person name="Rinke C."/>
            <person name="Helfrich E.J."/>
            <person name="Brachmann A.O."/>
            <person name="Gurgui C."/>
            <person name="Wakimoto T."/>
            <person name="Kracht M."/>
            <person name="Crusemann M."/>
            <person name="Hentschel U."/>
            <person name="Abe I."/>
            <person name="Matsunaga S."/>
            <person name="Kalinowski J."/>
            <person name="Takeyama H."/>
            <person name="Piel J."/>
        </authorList>
    </citation>
    <scope>NUCLEOTIDE SEQUENCE [LARGE SCALE GENOMIC DNA]</scope>
    <source>
        <strain evidence="12">TSY2</strain>
    </source>
</reference>
<dbReference type="FunFam" id="1.10.150.570:FF:000001">
    <property type="entry name" value="tRNA uridine 5-carboxymethylaminomethyl modification enzyme MnmG"/>
    <property type="match status" value="1"/>
</dbReference>
<dbReference type="SUPFAM" id="SSF51905">
    <property type="entry name" value="FAD/NAD(P)-binding domain"/>
    <property type="match status" value="1"/>
</dbReference>
<dbReference type="Gene3D" id="3.50.50.60">
    <property type="entry name" value="FAD/NAD(P)-binding domain"/>
    <property type="match status" value="1"/>
</dbReference>
<evidence type="ECO:0000256" key="3">
    <source>
        <dbReference type="ARBA" id="ARBA00022490"/>
    </source>
</evidence>
<evidence type="ECO:0000256" key="1">
    <source>
        <dbReference type="ARBA" id="ARBA00001974"/>
    </source>
</evidence>
<dbReference type="Gene3D" id="1.10.10.1800">
    <property type="entry name" value="tRNA uridine 5-carboxymethylaminomethyl modification enzyme MnmG/GidA"/>
    <property type="match status" value="1"/>
</dbReference>
<dbReference type="GO" id="GO:0030488">
    <property type="term" value="P:tRNA methylation"/>
    <property type="evidence" value="ECO:0007669"/>
    <property type="project" value="TreeGrafter"/>
</dbReference>
<comment type="caution">
    <text evidence="11">The sequence shown here is derived from an EMBL/GenBank/DDBJ whole genome shotgun (WGS) entry which is preliminary data.</text>
</comment>
<comment type="subunit">
    <text evidence="8">Homodimer. Heterotetramer of two MnmE and two MnmG subunits.</text>
</comment>
<feature type="compositionally biased region" description="Polar residues" evidence="9">
    <location>
        <begin position="299"/>
        <end position="319"/>
    </location>
</feature>
<comment type="similarity">
    <text evidence="2">Belongs to the MnmG family.</text>
</comment>
<dbReference type="GO" id="GO:0002098">
    <property type="term" value="P:tRNA wobble uridine modification"/>
    <property type="evidence" value="ECO:0007669"/>
    <property type="project" value="TreeGrafter"/>
</dbReference>
<keyword evidence="3" id="KW-0963">Cytoplasm</keyword>
<keyword evidence="7" id="KW-0520">NAD</keyword>
<dbReference type="PANTHER" id="PTHR11806:SF0">
    <property type="entry name" value="PROTEIN MTO1 HOMOLOG, MITOCHONDRIAL"/>
    <property type="match status" value="1"/>
</dbReference>
<dbReference type="GO" id="GO:0005829">
    <property type="term" value="C:cytosol"/>
    <property type="evidence" value="ECO:0007669"/>
    <property type="project" value="TreeGrafter"/>
</dbReference>
<dbReference type="SMART" id="SM01228">
    <property type="entry name" value="GIDA_assoc_3"/>
    <property type="match status" value="1"/>
</dbReference>
<evidence type="ECO:0000256" key="2">
    <source>
        <dbReference type="ARBA" id="ARBA00007653"/>
    </source>
</evidence>
<organism evidence="11 12">
    <name type="scientific">Candidatus Entotheonella gemina</name>
    <dbReference type="NCBI Taxonomy" id="1429439"/>
    <lineage>
        <taxon>Bacteria</taxon>
        <taxon>Pseudomonadati</taxon>
        <taxon>Nitrospinota/Tectimicrobiota group</taxon>
        <taxon>Candidatus Tectimicrobiota</taxon>
        <taxon>Candidatus Entotheonellia</taxon>
        <taxon>Candidatus Entotheonellales</taxon>
        <taxon>Candidatus Entotheonellaceae</taxon>
        <taxon>Candidatus Entotheonella</taxon>
    </lineage>
</organism>
<evidence type="ECO:0000256" key="9">
    <source>
        <dbReference type="SAM" id="MobiDB-lite"/>
    </source>
</evidence>
<dbReference type="Pfam" id="PF13932">
    <property type="entry name" value="SAM_GIDA_C"/>
    <property type="match status" value="1"/>
</dbReference>